<organism evidence="2">
    <name type="scientific">marine metagenome</name>
    <dbReference type="NCBI Taxonomy" id="408172"/>
    <lineage>
        <taxon>unclassified sequences</taxon>
        <taxon>metagenomes</taxon>
        <taxon>ecological metagenomes</taxon>
    </lineage>
</organism>
<dbReference type="EMBL" id="UINC01003935">
    <property type="protein sequence ID" value="SVA10472.1"/>
    <property type="molecule type" value="Genomic_DNA"/>
</dbReference>
<name>A0A381T2P5_9ZZZZ</name>
<dbReference type="InterPro" id="IPR031314">
    <property type="entry name" value="DNK_dom"/>
</dbReference>
<dbReference type="GO" id="GO:0005524">
    <property type="term" value="F:ATP binding"/>
    <property type="evidence" value="ECO:0007669"/>
    <property type="project" value="InterPro"/>
</dbReference>
<evidence type="ECO:0000259" key="1">
    <source>
        <dbReference type="Pfam" id="PF01712"/>
    </source>
</evidence>
<dbReference type="SUPFAM" id="SSF52540">
    <property type="entry name" value="P-loop containing nucleoside triphosphate hydrolases"/>
    <property type="match status" value="1"/>
</dbReference>
<reference evidence="2" key="1">
    <citation type="submission" date="2018-05" db="EMBL/GenBank/DDBJ databases">
        <authorList>
            <person name="Lanie J.A."/>
            <person name="Ng W.-L."/>
            <person name="Kazmierczak K.M."/>
            <person name="Andrzejewski T.M."/>
            <person name="Davidsen T.M."/>
            <person name="Wayne K.J."/>
            <person name="Tettelin H."/>
            <person name="Glass J.I."/>
            <person name="Rusch D."/>
            <person name="Podicherti R."/>
            <person name="Tsui H.-C.T."/>
            <person name="Winkler M.E."/>
        </authorList>
    </citation>
    <scope>NUCLEOTIDE SEQUENCE</scope>
</reference>
<proteinExistence type="predicted"/>
<dbReference type="Pfam" id="PF01712">
    <property type="entry name" value="dNK"/>
    <property type="match status" value="1"/>
</dbReference>
<dbReference type="Gene3D" id="3.40.50.300">
    <property type="entry name" value="P-loop containing nucleotide triphosphate hydrolases"/>
    <property type="match status" value="1"/>
</dbReference>
<gene>
    <name evidence="2" type="ORF">METZ01_LOCUS63326</name>
</gene>
<dbReference type="PANTHER" id="PTHR10513">
    <property type="entry name" value="DEOXYNUCLEOSIDE KINASE"/>
    <property type="match status" value="1"/>
</dbReference>
<sequence length="226" mass="26396">MIDRQFMNSLGYLVIEGPAGVGKTSLARKLSETFNSGLILEQPDENPFLTRFYQDRRHYALPTQLSFLFDRIRRLEGLKQRHLFHPHWVLNFFLERDLLFAQLTLDTDEFELYRHVYEQLAPKVSPPGLVIFLQAPVSVLQNRLRRRHLTPEQMIPADYLAELVDGYARFFLQYNNAPLLMINSESVDFMNSEEDYRALLEYLPTVQSGRHFFNPLASAEMVGLGR</sequence>
<feature type="domain" description="Deoxynucleoside kinase" evidence="1">
    <location>
        <begin position="13"/>
        <end position="201"/>
    </location>
</feature>
<dbReference type="InterPro" id="IPR002624">
    <property type="entry name" value="DCK/DGK"/>
</dbReference>
<dbReference type="InterPro" id="IPR027417">
    <property type="entry name" value="P-loop_NTPase"/>
</dbReference>
<evidence type="ECO:0000313" key="2">
    <source>
        <dbReference type="EMBL" id="SVA10472.1"/>
    </source>
</evidence>
<dbReference type="AlphaFoldDB" id="A0A381T2P5"/>
<accession>A0A381T2P5</accession>
<dbReference type="GO" id="GO:0005737">
    <property type="term" value="C:cytoplasm"/>
    <property type="evidence" value="ECO:0007669"/>
    <property type="project" value="TreeGrafter"/>
</dbReference>
<dbReference type="PANTHER" id="PTHR10513:SF46">
    <property type="entry name" value="DEOXYGUANOSINE KINASE"/>
    <property type="match status" value="1"/>
</dbReference>
<dbReference type="InterPro" id="IPR050566">
    <property type="entry name" value="Deoxyribonucleoside_kinase"/>
</dbReference>
<dbReference type="PIRSF" id="PIRSF000705">
    <property type="entry name" value="DNK"/>
    <property type="match status" value="1"/>
</dbReference>
<dbReference type="CDD" id="cd01673">
    <property type="entry name" value="dNK"/>
    <property type="match status" value="1"/>
</dbReference>
<dbReference type="GO" id="GO:0019136">
    <property type="term" value="F:deoxynucleoside kinase activity"/>
    <property type="evidence" value="ECO:0007669"/>
    <property type="project" value="InterPro"/>
</dbReference>
<protein>
    <recommendedName>
        <fullName evidence="1">Deoxynucleoside kinase domain-containing protein</fullName>
    </recommendedName>
</protein>